<organism evidence="3 4">
    <name type="scientific">Gordonia amarae NBRC 15530</name>
    <dbReference type="NCBI Taxonomy" id="1075090"/>
    <lineage>
        <taxon>Bacteria</taxon>
        <taxon>Bacillati</taxon>
        <taxon>Actinomycetota</taxon>
        <taxon>Actinomycetes</taxon>
        <taxon>Mycobacteriales</taxon>
        <taxon>Gordoniaceae</taxon>
        <taxon>Gordonia</taxon>
    </lineage>
</organism>
<dbReference type="GO" id="GO:0006644">
    <property type="term" value="P:phospholipid metabolic process"/>
    <property type="evidence" value="ECO:0007669"/>
    <property type="project" value="InterPro"/>
</dbReference>
<keyword evidence="2" id="KW-0472">Membrane</keyword>
<feature type="region of interest" description="Disordered" evidence="1">
    <location>
        <begin position="1"/>
        <end position="26"/>
    </location>
</feature>
<comment type="caution">
    <text evidence="3">The sequence shown here is derived from an EMBL/GenBank/DDBJ whole genome shotgun (WGS) entry which is preliminary data.</text>
</comment>
<proteinExistence type="predicted"/>
<keyword evidence="4" id="KW-1185">Reference proteome</keyword>
<dbReference type="GO" id="GO:0004623">
    <property type="term" value="F:phospholipase A2 activity"/>
    <property type="evidence" value="ECO:0007669"/>
    <property type="project" value="InterPro"/>
</dbReference>
<evidence type="ECO:0000256" key="1">
    <source>
        <dbReference type="SAM" id="MobiDB-lite"/>
    </source>
</evidence>
<name>G7GK86_9ACTN</name>
<dbReference type="AlphaFoldDB" id="G7GK86"/>
<accession>G7GK86</accession>
<dbReference type="EMBL" id="BAED01000009">
    <property type="protein sequence ID" value="GAB04011.1"/>
    <property type="molecule type" value="Genomic_DNA"/>
</dbReference>
<dbReference type="GO" id="GO:0050482">
    <property type="term" value="P:arachidonate secretion"/>
    <property type="evidence" value="ECO:0007669"/>
    <property type="project" value="InterPro"/>
</dbReference>
<dbReference type="SUPFAM" id="SSF48619">
    <property type="entry name" value="Phospholipase A2, PLA2"/>
    <property type="match status" value="1"/>
</dbReference>
<evidence type="ECO:0000313" key="4">
    <source>
        <dbReference type="Proteomes" id="UP000006023"/>
    </source>
</evidence>
<keyword evidence="2" id="KW-1133">Transmembrane helix</keyword>
<dbReference type="eggNOG" id="ENOG503330I">
    <property type="taxonomic scope" value="Bacteria"/>
</dbReference>
<protein>
    <submittedName>
        <fullName evidence="3">Uncharacterized protein</fullName>
    </submittedName>
</protein>
<dbReference type="Gene3D" id="1.20.90.10">
    <property type="entry name" value="Phospholipase A2 domain"/>
    <property type="match status" value="1"/>
</dbReference>
<keyword evidence="2" id="KW-0812">Transmembrane</keyword>
<feature type="transmembrane region" description="Helical" evidence="2">
    <location>
        <begin position="32"/>
        <end position="51"/>
    </location>
</feature>
<dbReference type="STRING" id="1075090.GOAMR_09_00580"/>
<dbReference type="Proteomes" id="UP000006023">
    <property type="component" value="Unassembled WGS sequence"/>
</dbReference>
<evidence type="ECO:0000313" key="3">
    <source>
        <dbReference type="EMBL" id="GAB04011.1"/>
    </source>
</evidence>
<gene>
    <name evidence="3" type="ORF">GOAMR_09_00580</name>
</gene>
<sequence>MVIHRLSEMNEPTESGPTAPLAPVGDQPASPWATVAALTLLVGLAAVLGLFTGAGRTSALGNPVRSGESPAAQTILVLTGDHPDRAAAVVPAEFAAVMGYHPTVSGGLTINPTGSCSSSIDLPDRFEPFCRAHDFGYDLLRYADRSGRPLGGWARRTLDQTLVRQMHASCTAPACHAAAETARAGLGLNSWRQHFGPPTRSESILSIGTSLAGTVASLWTAPARELIGALR</sequence>
<evidence type="ECO:0000256" key="2">
    <source>
        <dbReference type="SAM" id="Phobius"/>
    </source>
</evidence>
<reference evidence="3 4" key="1">
    <citation type="submission" date="2011-11" db="EMBL/GenBank/DDBJ databases">
        <title>Whole genome shotgun sequence of Gordonia amarae NBRC 15530.</title>
        <authorList>
            <person name="Takarada H."/>
            <person name="Hosoyama A."/>
            <person name="Tsuchikane K."/>
            <person name="Katsumata H."/>
            <person name="Yamazaki S."/>
            <person name="Fujita N."/>
        </authorList>
    </citation>
    <scope>NUCLEOTIDE SEQUENCE [LARGE SCALE GENOMIC DNA]</scope>
    <source>
        <strain evidence="3 4">NBRC 15530</strain>
    </source>
</reference>
<dbReference type="InterPro" id="IPR036444">
    <property type="entry name" value="PLipase_A2_dom_sf"/>
</dbReference>